<keyword evidence="3" id="KW-1185">Reference proteome</keyword>
<proteinExistence type="predicted"/>
<feature type="compositionally biased region" description="Basic and acidic residues" evidence="1">
    <location>
        <begin position="475"/>
        <end position="489"/>
    </location>
</feature>
<dbReference type="AlphaFoldDB" id="A0A9P6H3D6"/>
<feature type="compositionally biased region" description="Gly residues" evidence="1">
    <location>
        <begin position="504"/>
        <end position="517"/>
    </location>
</feature>
<feature type="compositionally biased region" description="Basic residues" evidence="1">
    <location>
        <begin position="493"/>
        <end position="503"/>
    </location>
</feature>
<evidence type="ECO:0008006" key="4">
    <source>
        <dbReference type="Google" id="ProtNLM"/>
    </source>
</evidence>
<dbReference type="SUPFAM" id="SSF52047">
    <property type="entry name" value="RNI-like"/>
    <property type="match status" value="1"/>
</dbReference>
<feature type="region of interest" description="Disordered" evidence="1">
    <location>
        <begin position="472"/>
        <end position="527"/>
    </location>
</feature>
<dbReference type="EMBL" id="WIUZ02000022">
    <property type="protein sequence ID" value="KAF9778586.1"/>
    <property type="molecule type" value="Genomic_DNA"/>
</dbReference>
<reference evidence="2" key="1">
    <citation type="journal article" date="2020" name="Nat. Commun.">
        <title>Large-scale genome sequencing of mycorrhizal fungi provides insights into the early evolution of symbiotic traits.</title>
        <authorList>
            <person name="Miyauchi S."/>
            <person name="Kiss E."/>
            <person name="Kuo A."/>
            <person name="Drula E."/>
            <person name="Kohler A."/>
            <person name="Sanchez-Garcia M."/>
            <person name="Morin E."/>
            <person name="Andreopoulos B."/>
            <person name="Barry K.W."/>
            <person name="Bonito G."/>
            <person name="Buee M."/>
            <person name="Carver A."/>
            <person name="Chen C."/>
            <person name="Cichocki N."/>
            <person name="Clum A."/>
            <person name="Culley D."/>
            <person name="Crous P.W."/>
            <person name="Fauchery L."/>
            <person name="Girlanda M."/>
            <person name="Hayes R.D."/>
            <person name="Keri Z."/>
            <person name="LaButti K."/>
            <person name="Lipzen A."/>
            <person name="Lombard V."/>
            <person name="Magnuson J."/>
            <person name="Maillard F."/>
            <person name="Murat C."/>
            <person name="Nolan M."/>
            <person name="Ohm R.A."/>
            <person name="Pangilinan J."/>
            <person name="Pereira M.F."/>
            <person name="Perotto S."/>
            <person name="Peter M."/>
            <person name="Pfister S."/>
            <person name="Riley R."/>
            <person name="Sitrit Y."/>
            <person name="Stielow J.B."/>
            <person name="Szollosi G."/>
            <person name="Zifcakova L."/>
            <person name="Stursova M."/>
            <person name="Spatafora J.W."/>
            <person name="Tedersoo L."/>
            <person name="Vaario L.M."/>
            <person name="Yamada A."/>
            <person name="Yan M."/>
            <person name="Wang P."/>
            <person name="Xu J."/>
            <person name="Bruns T."/>
            <person name="Baldrian P."/>
            <person name="Vilgalys R."/>
            <person name="Dunand C."/>
            <person name="Henrissat B."/>
            <person name="Grigoriev I.V."/>
            <person name="Hibbett D."/>
            <person name="Nagy L.G."/>
            <person name="Martin F.M."/>
        </authorList>
    </citation>
    <scope>NUCLEOTIDE SEQUENCE</scope>
    <source>
        <strain evidence="2">UH-Tt-Lm1</strain>
    </source>
</reference>
<dbReference type="Proteomes" id="UP000736335">
    <property type="component" value="Unassembled WGS sequence"/>
</dbReference>
<sequence length="666" mass="75020">MVNPPFIRCPDRVSARSRNLKEPNQDVLDMYSTQIKALEDTIIRLRRRSNAKLAIFRIPPEILSEIFLHCTGGELTSNSLYPQRTFNFIHVCWYWKIVAYETPCLWSTWPGGCIDSWPVLHARSRNAPLDIHLRKRPLDPTALVPILSDPETFRRLRSLDYRGHASWFDQFLDYLLVHKHVNVPSLQDLRINISCMGATSGYEAFERISRFFSLSFPKLDTLEIVNLGINWNSSFPSFSSVTKLTIKNPPNVIRPKMVQLLSLLRCNPRMKELTLEDGAFPQPDDAGGERGFLALPDLRTLQLNGGLLPIMHLTEHLRLPPELQYVSITADASGYSNDAILPHLKPFLHSYYISEDREERRIDGLRLSLDDLQTTVLTIATTPKALLSEATLSQVPLSPMNLHIQTYQDKRSLSMEVFRFLPVGNLRDLSLESLEFTVDQCKLLFGQCLRVEELCIAASSGPGAIAALQLPGLPGKDKHSGKEKGETTEIHASSKRRKGKTRGGKGSFGGAGQGYGASGKQSFPSMSRDTRHTITVDSVPLPKLKNLLLHEVVFGTGDGKIYKGISKNGFVDLVRNRKKAGYGLQELAIQTCVGFGTKEVRQCEKFVKNVVWDGDVGEDLGPGCPHFWDADDLSPNEEYDAHYQLYGRQPWDIYDSDGWDDFLPYF</sequence>
<reference evidence="2" key="2">
    <citation type="submission" date="2020-11" db="EMBL/GenBank/DDBJ databases">
        <authorList>
            <consortium name="DOE Joint Genome Institute"/>
            <person name="Kuo A."/>
            <person name="Miyauchi S."/>
            <person name="Kiss E."/>
            <person name="Drula E."/>
            <person name="Kohler A."/>
            <person name="Sanchez-Garcia M."/>
            <person name="Andreopoulos B."/>
            <person name="Barry K.W."/>
            <person name="Bonito G."/>
            <person name="Buee M."/>
            <person name="Carver A."/>
            <person name="Chen C."/>
            <person name="Cichocki N."/>
            <person name="Clum A."/>
            <person name="Culley D."/>
            <person name="Crous P.W."/>
            <person name="Fauchery L."/>
            <person name="Girlanda M."/>
            <person name="Hayes R."/>
            <person name="Keri Z."/>
            <person name="Labutti K."/>
            <person name="Lipzen A."/>
            <person name="Lombard V."/>
            <person name="Magnuson J."/>
            <person name="Maillard F."/>
            <person name="Morin E."/>
            <person name="Murat C."/>
            <person name="Nolan M."/>
            <person name="Ohm R."/>
            <person name="Pangilinan J."/>
            <person name="Pereira M."/>
            <person name="Perotto S."/>
            <person name="Peter M."/>
            <person name="Riley R."/>
            <person name="Sitrit Y."/>
            <person name="Stielow B."/>
            <person name="Szollosi G."/>
            <person name="Zifcakova L."/>
            <person name="Stursova M."/>
            <person name="Spatafora J.W."/>
            <person name="Tedersoo L."/>
            <person name="Vaario L.-M."/>
            <person name="Yamada A."/>
            <person name="Yan M."/>
            <person name="Wang P."/>
            <person name="Xu J."/>
            <person name="Bruns T."/>
            <person name="Baldrian P."/>
            <person name="Vilgalys R."/>
            <person name="Henrissat B."/>
            <person name="Grigoriev I.V."/>
            <person name="Hibbett D."/>
            <person name="Nagy L.G."/>
            <person name="Martin F.M."/>
        </authorList>
    </citation>
    <scope>NUCLEOTIDE SEQUENCE</scope>
    <source>
        <strain evidence="2">UH-Tt-Lm1</strain>
    </source>
</reference>
<organism evidence="2 3">
    <name type="scientific">Thelephora terrestris</name>
    <dbReference type="NCBI Taxonomy" id="56493"/>
    <lineage>
        <taxon>Eukaryota</taxon>
        <taxon>Fungi</taxon>
        <taxon>Dikarya</taxon>
        <taxon>Basidiomycota</taxon>
        <taxon>Agaricomycotina</taxon>
        <taxon>Agaricomycetes</taxon>
        <taxon>Thelephorales</taxon>
        <taxon>Thelephoraceae</taxon>
        <taxon>Thelephora</taxon>
    </lineage>
</organism>
<evidence type="ECO:0000313" key="3">
    <source>
        <dbReference type="Proteomes" id="UP000736335"/>
    </source>
</evidence>
<protein>
    <recommendedName>
        <fullName evidence="4">F-box domain-containing protein</fullName>
    </recommendedName>
</protein>
<dbReference type="OrthoDB" id="2269034at2759"/>
<comment type="caution">
    <text evidence="2">The sequence shown here is derived from an EMBL/GenBank/DDBJ whole genome shotgun (WGS) entry which is preliminary data.</text>
</comment>
<dbReference type="Gene3D" id="3.80.10.10">
    <property type="entry name" value="Ribonuclease Inhibitor"/>
    <property type="match status" value="1"/>
</dbReference>
<name>A0A9P6H3D6_9AGAM</name>
<dbReference type="InterPro" id="IPR032675">
    <property type="entry name" value="LRR_dom_sf"/>
</dbReference>
<gene>
    <name evidence="2" type="ORF">BJ322DRAFT_474814</name>
</gene>
<accession>A0A9P6H3D6</accession>
<evidence type="ECO:0000313" key="2">
    <source>
        <dbReference type="EMBL" id="KAF9778586.1"/>
    </source>
</evidence>
<evidence type="ECO:0000256" key="1">
    <source>
        <dbReference type="SAM" id="MobiDB-lite"/>
    </source>
</evidence>